<accession>A0AAE1TSG2</accession>
<evidence type="ECO:0000256" key="1">
    <source>
        <dbReference type="SAM" id="MobiDB-lite"/>
    </source>
</evidence>
<dbReference type="AlphaFoldDB" id="A0AAE1TSG2"/>
<sequence length="72" mass="7659">MEAAETQGIVGGWFSQSQTAGAVVANQLIACCRDVTPTSRHKQARQIPADLHHVIPTSRSGLPPSLPESHKS</sequence>
<keyword evidence="3" id="KW-1185">Reference proteome</keyword>
<dbReference type="Proteomes" id="UP001292094">
    <property type="component" value="Unassembled WGS sequence"/>
</dbReference>
<comment type="caution">
    <text evidence="2">The sequence shown here is derived from an EMBL/GenBank/DDBJ whole genome shotgun (WGS) entry which is preliminary data.</text>
</comment>
<evidence type="ECO:0000313" key="3">
    <source>
        <dbReference type="Proteomes" id="UP001292094"/>
    </source>
</evidence>
<protein>
    <submittedName>
        <fullName evidence="2">Uncharacterized protein</fullName>
    </submittedName>
</protein>
<gene>
    <name evidence="2" type="ORF">Pmani_033606</name>
</gene>
<proteinExistence type="predicted"/>
<dbReference type="EMBL" id="JAWZYT010004474">
    <property type="protein sequence ID" value="KAK4293704.1"/>
    <property type="molecule type" value="Genomic_DNA"/>
</dbReference>
<feature type="region of interest" description="Disordered" evidence="1">
    <location>
        <begin position="37"/>
        <end position="72"/>
    </location>
</feature>
<evidence type="ECO:0000313" key="2">
    <source>
        <dbReference type="EMBL" id="KAK4293704.1"/>
    </source>
</evidence>
<organism evidence="2 3">
    <name type="scientific">Petrolisthes manimaculis</name>
    <dbReference type="NCBI Taxonomy" id="1843537"/>
    <lineage>
        <taxon>Eukaryota</taxon>
        <taxon>Metazoa</taxon>
        <taxon>Ecdysozoa</taxon>
        <taxon>Arthropoda</taxon>
        <taxon>Crustacea</taxon>
        <taxon>Multicrustacea</taxon>
        <taxon>Malacostraca</taxon>
        <taxon>Eumalacostraca</taxon>
        <taxon>Eucarida</taxon>
        <taxon>Decapoda</taxon>
        <taxon>Pleocyemata</taxon>
        <taxon>Anomura</taxon>
        <taxon>Galatheoidea</taxon>
        <taxon>Porcellanidae</taxon>
        <taxon>Petrolisthes</taxon>
    </lineage>
</organism>
<name>A0AAE1TSG2_9EUCA</name>
<reference evidence="2" key="1">
    <citation type="submission" date="2023-11" db="EMBL/GenBank/DDBJ databases">
        <title>Genome assemblies of two species of porcelain crab, Petrolisthes cinctipes and Petrolisthes manimaculis (Anomura: Porcellanidae).</title>
        <authorList>
            <person name="Angst P."/>
        </authorList>
    </citation>
    <scope>NUCLEOTIDE SEQUENCE</scope>
    <source>
        <strain evidence="2">PB745_02</strain>
        <tissue evidence="2">Gill</tissue>
    </source>
</reference>